<evidence type="ECO:0000313" key="2">
    <source>
        <dbReference type="Proteomes" id="UP000054721"/>
    </source>
</evidence>
<dbReference type="AlphaFoldDB" id="A0A0V1KZE8"/>
<comment type="caution">
    <text evidence="1">The sequence shown here is derived from an EMBL/GenBank/DDBJ whole genome shotgun (WGS) entry which is preliminary data.</text>
</comment>
<reference evidence="1 2" key="1">
    <citation type="submission" date="2015-05" db="EMBL/GenBank/DDBJ databases">
        <title>Evolution of Trichinella species and genotypes.</title>
        <authorList>
            <person name="Korhonen P.K."/>
            <person name="Edoardo P."/>
            <person name="Giuseppe L.R."/>
            <person name="Gasser R.B."/>
        </authorList>
    </citation>
    <scope>NUCLEOTIDE SEQUENCE [LARGE SCALE GENOMIC DNA]</scope>
    <source>
        <strain evidence="1">ISS10</strain>
    </source>
</reference>
<accession>A0A0V1KZE8</accession>
<proteinExistence type="predicted"/>
<dbReference type="EMBL" id="JYDW01000190">
    <property type="protein sequence ID" value="KRZ52545.1"/>
    <property type="molecule type" value="Genomic_DNA"/>
</dbReference>
<organism evidence="1 2">
    <name type="scientific">Trichinella nativa</name>
    <dbReference type="NCBI Taxonomy" id="6335"/>
    <lineage>
        <taxon>Eukaryota</taxon>
        <taxon>Metazoa</taxon>
        <taxon>Ecdysozoa</taxon>
        <taxon>Nematoda</taxon>
        <taxon>Enoplea</taxon>
        <taxon>Dorylaimia</taxon>
        <taxon>Trichinellida</taxon>
        <taxon>Trichinellidae</taxon>
        <taxon>Trichinella</taxon>
    </lineage>
</organism>
<gene>
    <name evidence="1" type="ORF">T02_15575</name>
</gene>
<sequence length="70" mass="8059">MLPTFRLSAARRSAGIRFSQRRNELITSVYTNSQLVRSGSLDKLRSTCSQRTIRRTRPINTRVKVNPLLL</sequence>
<evidence type="ECO:0000313" key="1">
    <source>
        <dbReference type="EMBL" id="KRZ52545.1"/>
    </source>
</evidence>
<dbReference type="Proteomes" id="UP000054721">
    <property type="component" value="Unassembled WGS sequence"/>
</dbReference>
<protein>
    <submittedName>
        <fullName evidence="1">Uncharacterized protein</fullName>
    </submittedName>
</protein>
<keyword evidence="2" id="KW-1185">Reference proteome</keyword>
<name>A0A0V1KZE8_9BILA</name>